<dbReference type="Proteomes" id="UP000248259">
    <property type="component" value="Unassembled WGS sequence"/>
</dbReference>
<comment type="caution">
    <text evidence="1">The sequence shown here is derived from an EMBL/GenBank/DDBJ whole genome shotgun (WGS) entry which is preliminary data.</text>
</comment>
<proteinExistence type="predicted"/>
<accession>A0A323UVC6</accession>
<sequence length="93" mass="10737">MQVLAAFAMVNADDTPWPPDRGPDPSWTYARGFVDVLLPAFEETHRLMGSKTGKRFARHLRRGLLNDLRYQTEQALKQARTSPPQFCPYSEEW</sequence>
<dbReference type="EMBL" id="QKOE01000007">
    <property type="protein sequence ID" value="PZA16417.1"/>
    <property type="molecule type" value="Genomic_DNA"/>
</dbReference>
<evidence type="ECO:0000313" key="1">
    <source>
        <dbReference type="EMBL" id="PZA16417.1"/>
    </source>
</evidence>
<dbReference type="AlphaFoldDB" id="A0A323UVC6"/>
<reference evidence="1 2" key="1">
    <citation type="submission" date="2018-06" db="EMBL/GenBank/DDBJ databases">
        <title>Azoarcus communis strain SWub3 genome.</title>
        <authorList>
            <person name="Zorraquino Salvo V."/>
            <person name="Toubiana D."/>
            <person name="Blumwald E."/>
        </authorList>
    </citation>
    <scope>NUCLEOTIDE SEQUENCE [LARGE SCALE GENOMIC DNA]</scope>
    <source>
        <strain evidence="1 2">SWub3</strain>
    </source>
</reference>
<evidence type="ECO:0000313" key="2">
    <source>
        <dbReference type="Proteomes" id="UP000248259"/>
    </source>
</evidence>
<name>A0A323UVC6_9RHOO</name>
<keyword evidence="2" id="KW-1185">Reference proteome</keyword>
<gene>
    <name evidence="1" type="ORF">DNK49_12260</name>
</gene>
<organism evidence="1 2">
    <name type="scientific">Parazoarcus communis SWub3 = DSM 12120</name>
    <dbReference type="NCBI Taxonomy" id="1121029"/>
    <lineage>
        <taxon>Bacteria</taxon>
        <taxon>Pseudomonadati</taxon>
        <taxon>Pseudomonadota</taxon>
        <taxon>Betaproteobacteria</taxon>
        <taxon>Rhodocyclales</taxon>
        <taxon>Zoogloeaceae</taxon>
        <taxon>Parazoarcus</taxon>
    </lineage>
</organism>
<protein>
    <submittedName>
        <fullName evidence="1">Uncharacterized protein</fullName>
    </submittedName>
</protein>